<evidence type="ECO:0000313" key="3">
    <source>
        <dbReference type="Proteomes" id="UP000053144"/>
    </source>
</evidence>
<evidence type="ECO:0000256" key="1">
    <source>
        <dbReference type="SAM" id="MobiDB-lite"/>
    </source>
</evidence>
<evidence type="ECO:0000313" key="2">
    <source>
        <dbReference type="EMBL" id="KOM45638.1"/>
    </source>
</evidence>
<feature type="region of interest" description="Disordered" evidence="1">
    <location>
        <begin position="137"/>
        <end position="158"/>
    </location>
</feature>
<accession>A0A0L9USB2</accession>
<organism evidence="2 3">
    <name type="scientific">Phaseolus angularis</name>
    <name type="common">Azuki bean</name>
    <name type="synonym">Vigna angularis</name>
    <dbReference type="NCBI Taxonomy" id="3914"/>
    <lineage>
        <taxon>Eukaryota</taxon>
        <taxon>Viridiplantae</taxon>
        <taxon>Streptophyta</taxon>
        <taxon>Embryophyta</taxon>
        <taxon>Tracheophyta</taxon>
        <taxon>Spermatophyta</taxon>
        <taxon>Magnoliopsida</taxon>
        <taxon>eudicotyledons</taxon>
        <taxon>Gunneridae</taxon>
        <taxon>Pentapetalae</taxon>
        <taxon>rosids</taxon>
        <taxon>fabids</taxon>
        <taxon>Fabales</taxon>
        <taxon>Fabaceae</taxon>
        <taxon>Papilionoideae</taxon>
        <taxon>50 kb inversion clade</taxon>
        <taxon>NPAAA clade</taxon>
        <taxon>indigoferoid/millettioid clade</taxon>
        <taxon>Phaseoleae</taxon>
        <taxon>Vigna</taxon>
    </lineage>
</organism>
<feature type="compositionally biased region" description="Polar residues" evidence="1">
    <location>
        <begin position="137"/>
        <end position="148"/>
    </location>
</feature>
<dbReference type="Proteomes" id="UP000053144">
    <property type="component" value="Chromosome 6"/>
</dbReference>
<gene>
    <name evidence="2" type="ORF">LR48_Vigan06g094400</name>
</gene>
<reference evidence="3" key="1">
    <citation type="journal article" date="2015" name="Proc. Natl. Acad. Sci. U.S.A.">
        <title>Genome sequencing of adzuki bean (Vigna angularis) provides insight into high starch and low fat accumulation and domestication.</title>
        <authorList>
            <person name="Yang K."/>
            <person name="Tian Z."/>
            <person name="Chen C."/>
            <person name="Luo L."/>
            <person name="Zhao B."/>
            <person name="Wang Z."/>
            <person name="Yu L."/>
            <person name="Li Y."/>
            <person name="Sun Y."/>
            <person name="Li W."/>
            <person name="Chen Y."/>
            <person name="Li Y."/>
            <person name="Zhang Y."/>
            <person name="Ai D."/>
            <person name="Zhao J."/>
            <person name="Shang C."/>
            <person name="Ma Y."/>
            <person name="Wu B."/>
            <person name="Wang M."/>
            <person name="Gao L."/>
            <person name="Sun D."/>
            <person name="Zhang P."/>
            <person name="Guo F."/>
            <person name="Wang W."/>
            <person name="Li Y."/>
            <person name="Wang J."/>
            <person name="Varshney R.K."/>
            <person name="Wang J."/>
            <person name="Ling H.Q."/>
            <person name="Wan P."/>
        </authorList>
    </citation>
    <scope>NUCLEOTIDE SEQUENCE</scope>
    <source>
        <strain evidence="3">cv. Jingnong 6</strain>
    </source>
</reference>
<protein>
    <submittedName>
        <fullName evidence="2">Uncharacterized protein</fullName>
    </submittedName>
</protein>
<dbReference type="EMBL" id="CM003376">
    <property type="protein sequence ID" value="KOM45638.1"/>
    <property type="molecule type" value="Genomic_DNA"/>
</dbReference>
<dbReference type="AlphaFoldDB" id="A0A0L9USB2"/>
<dbReference type="Gramene" id="KOM45638">
    <property type="protein sequence ID" value="KOM45638"/>
    <property type="gene ID" value="LR48_Vigan06g094400"/>
</dbReference>
<proteinExistence type="predicted"/>
<name>A0A0L9USB2_PHAAN</name>
<sequence length="193" mass="21633">MHGEDASEGRTSLLCGRFASAGFFAGCDLRRGLEMEKRTVTLCDWRGGGRGGCGSGGRFHGGGTWWWLGFFCRSFFITVIPGYDSLSSSITYVGQDTIRTRSKKISEPLLEGLDENRRRRRIQTSRELFPSLETLLQPSPQRSNQSTEEMAGENNGRRTLADYTTVVGPHHFNRIVRLRVNAANMEVKPELLN</sequence>